<gene>
    <name evidence="16" type="ORF">GNLVRS02_ARAD1A18986g</name>
</gene>
<dbReference type="PIRSF" id="PIRSF007892">
    <property type="entry name" value="NAGS_fungal"/>
    <property type="match status" value="1"/>
</dbReference>
<comment type="catalytic activity">
    <reaction evidence="12 14">
        <text>L-glutamate + acetyl-CoA = N-acetyl-L-glutamate + CoA + H(+)</text>
        <dbReference type="Rhea" id="RHEA:24292"/>
        <dbReference type="ChEBI" id="CHEBI:15378"/>
        <dbReference type="ChEBI" id="CHEBI:29985"/>
        <dbReference type="ChEBI" id="CHEBI:44337"/>
        <dbReference type="ChEBI" id="CHEBI:57287"/>
        <dbReference type="ChEBI" id="CHEBI:57288"/>
        <dbReference type="EC" id="2.3.1.1"/>
    </reaction>
</comment>
<keyword evidence="8 14" id="KW-0808">Transferase</keyword>
<evidence type="ECO:0000256" key="2">
    <source>
        <dbReference type="ARBA" id="ARBA00004173"/>
    </source>
</evidence>
<dbReference type="InterPro" id="IPR011190">
    <property type="entry name" value="GlcNAc_Synth_fun"/>
</dbReference>
<evidence type="ECO:0000256" key="8">
    <source>
        <dbReference type="ARBA" id="ARBA00022679"/>
    </source>
</evidence>
<comment type="subcellular location">
    <subcellularLocation>
        <location evidence="2 14">Mitochondrion</location>
    </subcellularLocation>
</comment>
<comment type="subunit">
    <text evidence="13">Interacts with the acetylglutamate kinase chain of AGR5,6.</text>
</comment>
<dbReference type="PANTHER" id="PTHR23342">
    <property type="entry name" value="N-ACETYLGLUTAMATE SYNTHASE"/>
    <property type="match status" value="1"/>
</dbReference>
<dbReference type="GO" id="GO:0004042">
    <property type="term" value="F:L-glutamate N-acetyltransferase activity"/>
    <property type="evidence" value="ECO:0007669"/>
    <property type="project" value="InterPro"/>
</dbReference>
<comment type="similarity">
    <text evidence="4 14">Belongs to the acetyltransferase family.</text>
</comment>
<evidence type="ECO:0000256" key="11">
    <source>
        <dbReference type="ARBA" id="ARBA00023315"/>
    </source>
</evidence>
<evidence type="ECO:0000256" key="7">
    <source>
        <dbReference type="ARBA" id="ARBA00022605"/>
    </source>
</evidence>
<evidence type="ECO:0000256" key="13">
    <source>
        <dbReference type="ARBA" id="ARBA00062052"/>
    </source>
</evidence>
<evidence type="ECO:0000256" key="10">
    <source>
        <dbReference type="ARBA" id="ARBA00023128"/>
    </source>
</evidence>
<organism evidence="16">
    <name type="scientific">Blastobotrys adeninivorans</name>
    <name type="common">Yeast</name>
    <name type="synonym">Arxula adeninivorans</name>
    <dbReference type="NCBI Taxonomy" id="409370"/>
    <lineage>
        <taxon>Eukaryota</taxon>
        <taxon>Fungi</taxon>
        <taxon>Dikarya</taxon>
        <taxon>Ascomycota</taxon>
        <taxon>Saccharomycotina</taxon>
        <taxon>Dipodascomycetes</taxon>
        <taxon>Dipodascales</taxon>
        <taxon>Trichomonascaceae</taxon>
        <taxon>Blastobotrys</taxon>
    </lineage>
</organism>
<dbReference type="GO" id="GO:0006592">
    <property type="term" value="P:ornithine biosynthetic process"/>
    <property type="evidence" value="ECO:0007669"/>
    <property type="project" value="TreeGrafter"/>
</dbReference>
<dbReference type="PhylomeDB" id="A0A060SYR1"/>
<protein>
    <recommendedName>
        <fullName evidence="6 14">Amino-acid acetyltransferase, mitochondrial</fullName>
        <ecNumber evidence="5 14">2.3.1.1</ecNumber>
    </recommendedName>
    <alternativeName>
        <fullName evidence="14">Glutamate N-acetyltransferase</fullName>
    </alternativeName>
    <alternativeName>
        <fullName evidence="14">N-acetylglutamate synthase</fullName>
    </alternativeName>
</protein>
<sequence length="565" mass="63177">MRAVVRGITAGTCTPRLYYAASKLISSPCCWRSHRLYSNSNNRSEQKDLILSVLRSTATKREARQYIARYNPRTSGSVFERGSNDPEVRIALIKVRNLGAFTQAETEGLGHTIRRLTKLGVSPIVIVDGGIERSMYLSKSGRPFRHYQRLISRHAERVVRAIEKASPKMRARAADNLFEVSDNMCSFDATKDGLRLAFPHLLQTILFGGSVPVVTPIAYDSRAAEDKLVLADDLLLSLAKELTDATQSIATKASVEKVIFVDPLGGIPSSQRMQDDGKYKASHVYVNLEQEMQDICAELRSGTQRLFLSKEESDTHLANLRAMQRCLSITPLSSTGIITTPEVAALGSSRNPIIYNILTDRPVISPSLPVDTKRTPMLRTTILRRGMPITCLKSSSPYEGLDLIKQDKIGAINLRRLWDLIEDSFGRKLDVEHYLNRVNGKVAGLIIAGDYQGAAIITWEHASNSHDYAVYLDKFAVKKSSQGGAGVADTIFKLMVMDMFPEEVIWRSRGNNPVNKWYFERSKGTMKVPGTNWVMFWTGTDTRESTRSLEEYVRICQAIEPSFKT</sequence>
<dbReference type="FunFam" id="3.40.630.30:FF:000049">
    <property type="entry name" value="Amino-acid acetyltransferase, mitochondrial"/>
    <property type="match status" value="1"/>
</dbReference>
<proteinExistence type="inferred from homology"/>
<evidence type="ECO:0000256" key="12">
    <source>
        <dbReference type="ARBA" id="ARBA00048372"/>
    </source>
</evidence>
<evidence type="ECO:0000313" key="16">
    <source>
        <dbReference type="EMBL" id="CDP33853.1"/>
    </source>
</evidence>
<comment type="function">
    <text evidence="1 14">N-acetylglutamate synthase involved in arginine biosynthesis.</text>
</comment>
<dbReference type="UniPathway" id="UPA00068">
    <property type="reaction ID" value="UER00106"/>
</dbReference>
<reference evidence="16" key="1">
    <citation type="submission" date="2014-02" db="EMBL/GenBank/DDBJ databases">
        <authorList>
            <person name="Genoscope - CEA"/>
        </authorList>
    </citation>
    <scope>NUCLEOTIDE SEQUENCE</scope>
    <source>
        <strain evidence="16">LS3</strain>
    </source>
</reference>
<evidence type="ECO:0000256" key="4">
    <source>
        <dbReference type="ARBA" id="ARBA00008694"/>
    </source>
</evidence>
<dbReference type="Gene3D" id="3.40.1160.10">
    <property type="entry name" value="Acetylglutamate kinase-like"/>
    <property type="match status" value="1"/>
</dbReference>
<dbReference type="AlphaFoldDB" id="A0A060SYR1"/>
<evidence type="ECO:0000256" key="1">
    <source>
        <dbReference type="ARBA" id="ARBA00002294"/>
    </source>
</evidence>
<reference evidence="16" key="2">
    <citation type="submission" date="2014-06" db="EMBL/GenBank/DDBJ databases">
        <title>The complete genome of Blastobotrys (Arxula) adeninivorans LS3 - a yeast of biotechnological interest.</title>
        <authorList>
            <person name="Kunze G."/>
            <person name="Gaillardin C."/>
            <person name="Czernicka M."/>
            <person name="Durrens P."/>
            <person name="Martin T."/>
            <person name="Boer E."/>
            <person name="Gabaldon T."/>
            <person name="Cruz J."/>
            <person name="Talla E."/>
            <person name="Marck C."/>
            <person name="Goffeau A."/>
            <person name="Barbe V."/>
            <person name="Baret P."/>
            <person name="Baronian K."/>
            <person name="Beier S."/>
            <person name="Bleykasten C."/>
            <person name="Bode R."/>
            <person name="Casaregola S."/>
            <person name="Despons L."/>
            <person name="Fairhead C."/>
            <person name="Giersberg M."/>
            <person name="Gierski P."/>
            <person name="Hahnel U."/>
            <person name="Hartmann A."/>
            <person name="Jankowska D."/>
            <person name="Jubin C."/>
            <person name="Jung P."/>
            <person name="Lafontaine I."/>
            <person name="Leh-Louis V."/>
            <person name="Lemaire M."/>
            <person name="Marcet-Houben M."/>
            <person name="Mascher M."/>
            <person name="Morel G."/>
            <person name="Richard G.-F."/>
            <person name="Riechen J."/>
            <person name="Sacerdot C."/>
            <person name="Sarkar A."/>
            <person name="Savel G."/>
            <person name="Schacherer J."/>
            <person name="Sherman D."/>
            <person name="Straub M.-L."/>
            <person name="Stein N."/>
            <person name="Thierry A."/>
            <person name="Trautwein-Schult A."/>
            <person name="Westhof E."/>
            <person name="Worch S."/>
            <person name="Dujon B."/>
            <person name="Souciet J.-L."/>
            <person name="Wincker P."/>
            <person name="Scholz U."/>
            <person name="Neuveglise N."/>
        </authorList>
    </citation>
    <scope>NUCLEOTIDE SEQUENCE</scope>
    <source>
        <strain evidence="16">LS3</strain>
    </source>
</reference>
<accession>A0A060SYR1</accession>
<feature type="domain" description="N-acetyltransferase" evidence="15">
    <location>
        <begin position="401"/>
        <end position="561"/>
    </location>
</feature>
<dbReference type="GO" id="GO:0005759">
    <property type="term" value="C:mitochondrial matrix"/>
    <property type="evidence" value="ECO:0007669"/>
    <property type="project" value="TreeGrafter"/>
</dbReference>
<dbReference type="GO" id="GO:0006526">
    <property type="term" value="P:L-arginine biosynthetic process"/>
    <property type="evidence" value="ECO:0007669"/>
    <property type="project" value="UniProtKB-UniPathway"/>
</dbReference>
<dbReference type="Pfam" id="PF04768">
    <property type="entry name" value="NAT"/>
    <property type="match status" value="1"/>
</dbReference>
<dbReference type="PANTHER" id="PTHR23342:SF4">
    <property type="entry name" value="AMINO-ACID ACETYLTRANSFERASE, MITOCHONDRIAL"/>
    <property type="match status" value="1"/>
</dbReference>
<comment type="pathway">
    <text evidence="3 14">Amino-acid biosynthesis; L-arginine biosynthesis; N(2)-acetyl-L-ornithine from L-glutamate: step 1/4.</text>
</comment>
<dbReference type="EMBL" id="HG937691">
    <property type="protein sequence ID" value="CDP33853.1"/>
    <property type="molecule type" value="Genomic_DNA"/>
</dbReference>
<dbReference type="PROSITE" id="PS51731">
    <property type="entry name" value="GNAT_NAGS"/>
    <property type="match status" value="1"/>
</dbReference>
<evidence type="ECO:0000259" key="15">
    <source>
        <dbReference type="PROSITE" id="PS51731"/>
    </source>
</evidence>
<keyword evidence="9" id="KW-0809">Transit peptide</keyword>
<dbReference type="InterPro" id="IPR006855">
    <property type="entry name" value="Vertebrate-like_GNAT_dom"/>
</dbReference>
<keyword evidence="10 14" id="KW-0496">Mitochondrion</keyword>
<evidence type="ECO:0000256" key="14">
    <source>
        <dbReference type="PIRNR" id="PIRNR007892"/>
    </source>
</evidence>
<dbReference type="EC" id="2.3.1.1" evidence="5 14"/>
<dbReference type="Gene3D" id="3.40.630.30">
    <property type="match status" value="1"/>
</dbReference>
<dbReference type="InterPro" id="IPR036393">
    <property type="entry name" value="AceGlu_kinase-like_sf"/>
</dbReference>
<name>A0A060SYR1_BLAAD</name>
<evidence type="ECO:0000256" key="6">
    <source>
        <dbReference type="ARBA" id="ARBA00018802"/>
    </source>
</evidence>
<evidence type="ECO:0000256" key="3">
    <source>
        <dbReference type="ARBA" id="ARBA00004925"/>
    </source>
</evidence>
<evidence type="ECO:0000256" key="5">
    <source>
        <dbReference type="ARBA" id="ARBA00012697"/>
    </source>
</evidence>
<keyword evidence="11 14" id="KW-0012">Acyltransferase</keyword>
<evidence type="ECO:0000256" key="9">
    <source>
        <dbReference type="ARBA" id="ARBA00022946"/>
    </source>
</evidence>
<keyword evidence="7 14" id="KW-0028">Amino-acid biosynthesis</keyword>